<protein>
    <recommendedName>
        <fullName evidence="2">histidine kinase</fullName>
        <ecNumber evidence="2">2.7.13.3</ecNumber>
    </recommendedName>
</protein>
<evidence type="ECO:0000256" key="4">
    <source>
        <dbReference type="ARBA" id="ARBA00022679"/>
    </source>
</evidence>
<comment type="catalytic activity">
    <reaction evidence="1">
        <text>ATP + protein L-histidine = ADP + protein N-phospho-L-histidine.</text>
        <dbReference type="EC" id="2.7.13.3"/>
    </reaction>
</comment>
<evidence type="ECO:0000313" key="7">
    <source>
        <dbReference type="EMBL" id="MET3869298.1"/>
    </source>
</evidence>
<evidence type="ECO:0000256" key="3">
    <source>
        <dbReference type="ARBA" id="ARBA00022553"/>
    </source>
</evidence>
<dbReference type="Proteomes" id="UP001549119">
    <property type="component" value="Unassembled WGS sequence"/>
</dbReference>
<keyword evidence="4" id="KW-0808">Transferase</keyword>
<gene>
    <name evidence="7" type="ORF">ABIC20_006676</name>
</gene>
<feature type="domain" description="PAC" evidence="6">
    <location>
        <begin position="110"/>
        <end position="162"/>
    </location>
</feature>
<keyword evidence="3" id="KW-0597">Phosphoprotein</keyword>
<dbReference type="SUPFAM" id="SSF55785">
    <property type="entry name" value="PYP-like sensor domain (PAS domain)"/>
    <property type="match status" value="1"/>
</dbReference>
<evidence type="ECO:0000256" key="1">
    <source>
        <dbReference type="ARBA" id="ARBA00000085"/>
    </source>
</evidence>
<evidence type="ECO:0000256" key="2">
    <source>
        <dbReference type="ARBA" id="ARBA00012438"/>
    </source>
</evidence>
<dbReference type="PANTHER" id="PTHR43304:SF1">
    <property type="entry name" value="PAC DOMAIN-CONTAINING PROTEIN"/>
    <property type="match status" value="1"/>
</dbReference>
<proteinExistence type="predicted"/>
<organism evidence="7 8">
    <name type="scientific">Methylobacterium radiotolerans</name>
    <dbReference type="NCBI Taxonomy" id="31998"/>
    <lineage>
        <taxon>Bacteria</taxon>
        <taxon>Pseudomonadati</taxon>
        <taxon>Pseudomonadota</taxon>
        <taxon>Alphaproteobacteria</taxon>
        <taxon>Hyphomicrobiales</taxon>
        <taxon>Methylobacteriaceae</taxon>
        <taxon>Methylobacterium</taxon>
    </lineage>
</organism>
<keyword evidence="8" id="KW-1185">Reference proteome</keyword>
<dbReference type="Gene3D" id="3.30.450.20">
    <property type="entry name" value="PAS domain"/>
    <property type="match status" value="1"/>
</dbReference>
<reference evidence="7 8" key="1">
    <citation type="submission" date="2024-06" db="EMBL/GenBank/DDBJ databases">
        <title>Genomics of switchgrass bacterial isolates.</title>
        <authorList>
            <person name="Shade A."/>
        </authorList>
    </citation>
    <scope>NUCLEOTIDE SEQUENCE [LARGE SCALE GENOMIC DNA]</scope>
    <source>
        <strain evidence="7 8">PvP084</strain>
    </source>
</reference>
<dbReference type="InterPro" id="IPR013655">
    <property type="entry name" value="PAS_fold_3"/>
</dbReference>
<accession>A0ABV2NSE2</accession>
<dbReference type="InterPro" id="IPR052162">
    <property type="entry name" value="Sensor_kinase/Photoreceptor"/>
</dbReference>
<dbReference type="PROSITE" id="PS50113">
    <property type="entry name" value="PAC"/>
    <property type="match status" value="1"/>
</dbReference>
<sequence>MRLQSFRTNLCYGSQKTGARVAAFKPLDGQTTSETFQSARDALDVVGRWEWDAGLDRVRADASVALVHNVDPIEAEEGVPLGRYFDSIHADDRARIEDLIRRSAREGTPYLAEHRVTSADGETRWVLVRGRFIGDHAGRPRSGSGILLDITRMRMFEDLADAAAPLLETSPLEVAADHAIAAMYAISALRDPELKVQAEALLRTLGRKLALQEVRDRHRHMN</sequence>
<dbReference type="NCBIfam" id="TIGR00229">
    <property type="entry name" value="sensory_box"/>
    <property type="match status" value="1"/>
</dbReference>
<dbReference type="Pfam" id="PF08447">
    <property type="entry name" value="PAS_3"/>
    <property type="match status" value="1"/>
</dbReference>
<dbReference type="CDD" id="cd00130">
    <property type="entry name" value="PAS"/>
    <property type="match status" value="1"/>
</dbReference>
<evidence type="ECO:0000313" key="8">
    <source>
        <dbReference type="Proteomes" id="UP001549119"/>
    </source>
</evidence>
<dbReference type="InterPro" id="IPR035965">
    <property type="entry name" value="PAS-like_dom_sf"/>
</dbReference>
<dbReference type="EC" id="2.7.13.3" evidence="2"/>
<dbReference type="PANTHER" id="PTHR43304">
    <property type="entry name" value="PHYTOCHROME-LIKE PROTEIN CPH1"/>
    <property type="match status" value="1"/>
</dbReference>
<evidence type="ECO:0000259" key="6">
    <source>
        <dbReference type="PROSITE" id="PS50113"/>
    </source>
</evidence>
<dbReference type="InterPro" id="IPR000014">
    <property type="entry name" value="PAS"/>
</dbReference>
<comment type="caution">
    <text evidence="7">The sequence shown here is derived from an EMBL/GenBank/DDBJ whole genome shotgun (WGS) entry which is preliminary data.</text>
</comment>
<evidence type="ECO:0000256" key="5">
    <source>
        <dbReference type="ARBA" id="ARBA00022777"/>
    </source>
</evidence>
<keyword evidence="5" id="KW-0418">Kinase</keyword>
<dbReference type="EMBL" id="JBEPNW010000003">
    <property type="protein sequence ID" value="MET3869298.1"/>
    <property type="molecule type" value="Genomic_DNA"/>
</dbReference>
<name>A0ABV2NSE2_9HYPH</name>
<dbReference type="InterPro" id="IPR000700">
    <property type="entry name" value="PAS-assoc_C"/>
</dbReference>
<dbReference type="RefSeq" id="WP_245365037.1">
    <property type="nucleotide sequence ID" value="NZ_JBEPNV010000002.1"/>
</dbReference>